<dbReference type="AlphaFoldDB" id="A0A7S1KLH9"/>
<feature type="region of interest" description="Disordered" evidence="1">
    <location>
        <begin position="375"/>
        <end position="449"/>
    </location>
</feature>
<feature type="compositionally biased region" description="Acidic residues" evidence="1">
    <location>
        <begin position="411"/>
        <end position="425"/>
    </location>
</feature>
<sequence>MFKKALKDFTKNEIPKLLVVKRRARQVEVKEPLKIAVQCLGAQLLRSQTEYVLQDLRSDPFFMTTVAIARIEVALKCALAHAPLKSATWREHSTLKDNYKQWGVSGNSSTINVDLPEKMGALSQLNHVSQLNGLDNDLSHLLKQYKYGTLLVLPSEKEVIQKETWSAISEAMQPSQCCVYFPTGQGSGDRGALLTTLANMPHQSTVSMRIQDRTFSLFIGTSRESIKDYFKECWDSMIVPLRGVSALISEWATEKIVIIGDIIAAEIGHGVLMSKSSRLMLIMNCTETSQQQQHNDIAGIAEEVKTQLGTHQRMLQRSIEKLHHFHFKNDDITTLMSPELMQKLWPVQQDQLLDAYNKLFTEHKAECLEFKFPTPTSFKNENGVEGPSFLDHQTSQEGQEKSEVKDKNYEPEEECTDDSSEESDGHDEPPEGFHVSAAASGGTVPTSSVDAVPESAVAWLMERGVEQVEQQWESKRLYSKPLIFHSAAY</sequence>
<dbReference type="EMBL" id="HBGD01001204">
    <property type="protein sequence ID" value="CAD9077730.1"/>
    <property type="molecule type" value="Transcribed_RNA"/>
</dbReference>
<name>A0A7S1KLH9_9EUKA</name>
<proteinExistence type="predicted"/>
<evidence type="ECO:0000313" key="2">
    <source>
        <dbReference type="EMBL" id="CAD9077730.1"/>
    </source>
</evidence>
<evidence type="ECO:0000256" key="1">
    <source>
        <dbReference type="SAM" id="MobiDB-lite"/>
    </source>
</evidence>
<gene>
    <name evidence="2" type="ORF">PCOS0759_LOCUS962</name>
</gene>
<protein>
    <submittedName>
        <fullName evidence="2">Uncharacterized protein</fullName>
    </submittedName>
</protein>
<reference evidence="2" key="1">
    <citation type="submission" date="2021-01" db="EMBL/GenBank/DDBJ databases">
        <authorList>
            <person name="Corre E."/>
            <person name="Pelletier E."/>
            <person name="Niang G."/>
            <person name="Scheremetjew M."/>
            <person name="Finn R."/>
            <person name="Kale V."/>
            <person name="Holt S."/>
            <person name="Cochrane G."/>
            <person name="Meng A."/>
            <person name="Brown T."/>
            <person name="Cohen L."/>
        </authorList>
    </citation>
    <scope>NUCLEOTIDE SEQUENCE</scope>
    <source>
        <strain evidence="2">WS</strain>
    </source>
</reference>
<feature type="compositionally biased region" description="Basic and acidic residues" evidence="1">
    <location>
        <begin position="398"/>
        <end position="410"/>
    </location>
</feature>
<organism evidence="2">
    <name type="scientific">Percolomonas cosmopolitus</name>
    <dbReference type="NCBI Taxonomy" id="63605"/>
    <lineage>
        <taxon>Eukaryota</taxon>
        <taxon>Discoba</taxon>
        <taxon>Heterolobosea</taxon>
        <taxon>Tetramitia</taxon>
        <taxon>Eutetramitia</taxon>
        <taxon>Percolomonadidae</taxon>
        <taxon>Percolomonas</taxon>
    </lineage>
</organism>
<accession>A0A7S1KLH9</accession>